<accession>A0A6U3ALL2</accession>
<dbReference type="AlphaFoldDB" id="A0A6U3ALL2"/>
<feature type="compositionally biased region" description="Polar residues" evidence="1">
    <location>
        <begin position="187"/>
        <end position="196"/>
    </location>
</feature>
<feature type="region of interest" description="Disordered" evidence="1">
    <location>
        <begin position="234"/>
        <end position="255"/>
    </location>
</feature>
<feature type="compositionally biased region" description="Polar residues" evidence="1">
    <location>
        <begin position="396"/>
        <end position="408"/>
    </location>
</feature>
<organism evidence="2">
    <name type="scientific">Entomoneis paludosa</name>
    <dbReference type="NCBI Taxonomy" id="265537"/>
    <lineage>
        <taxon>Eukaryota</taxon>
        <taxon>Sar</taxon>
        <taxon>Stramenopiles</taxon>
        <taxon>Ochrophyta</taxon>
        <taxon>Bacillariophyta</taxon>
        <taxon>Bacillariophyceae</taxon>
        <taxon>Bacillariophycidae</taxon>
        <taxon>Entomoneidaceae</taxon>
        <taxon>Entomoneis</taxon>
    </lineage>
</organism>
<feature type="region of interest" description="Disordered" evidence="1">
    <location>
        <begin position="184"/>
        <end position="218"/>
    </location>
</feature>
<evidence type="ECO:0000256" key="1">
    <source>
        <dbReference type="SAM" id="MobiDB-lite"/>
    </source>
</evidence>
<protein>
    <submittedName>
        <fullName evidence="2">Uncharacterized protein</fullName>
    </submittedName>
</protein>
<feature type="region of interest" description="Disordered" evidence="1">
    <location>
        <begin position="358"/>
        <end position="416"/>
    </location>
</feature>
<feature type="compositionally biased region" description="Polar residues" evidence="1">
    <location>
        <begin position="15"/>
        <end position="44"/>
    </location>
</feature>
<feature type="compositionally biased region" description="Low complexity" evidence="1">
    <location>
        <begin position="462"/>
        <end position="475"/>
    </location>
</feature>
<feature type="region of interest" description="Disordered" evidence="1">
    <location>
        <begin position="79"/>
        <end position="109"/>
    </location>
</feature>
<sequence>MIDDDDEYDLRSLEDISQNDARPAGDTNSLVASSQAKSNQNQEGSVAMPAASNKTGHEVIVAIEDGIERLCAYPLPRMFPKEESNRPPSSISLPAGDVSEMTDRDGTLNGESIVNEREEANLDSVTRSFKNHGKDETGSLIMSDSDVDPVLGPVMNFSSSYSKTKTVLSADDSNLLFALTRSDLGSEGTSTVSSTARRMDGSSTSASDSSNSDREKQELFSRVERVRALLEGTSQSHIESGLSSPPSLQSSAEPVPGDIALQNKLISRSPRLQSVLERLRHRRDLKQGRVGLEDASPAVGRTVDRPADPDDLFTRYDSIVKQMIVSDKERLGLAQERQATKDVIDVSGASAEEHYASLLDDESSSMPSSIRSRMSNPSQRSEQGSHGFASKMKNVRSFNSTETTTPSQKARDLRKQLDQALKTSVAIRSTQETLNTDMTTFKEKLQNKRLAALHEVEALAANISPRGSRSPISPRSPRRTFSQPRQINPIASLGSSDPEESDFYNEGEVTSGSEEDEDDVRLQQLDSIIHGLRDAQRRQTGDESTGK</sequence>
<evidence type="ECO:0000313" key="3">
    <source>
        <dbReference type="EMBL" id="CAD9962911.1"/>
    </source>
</evidence>
<gene>
    <name evidence="2" type="ORF">APAL1065_LOCUS10722</name>
    <name evidence="3" type="ORF">APAL1065_LOCUS10723</name>
</gene>
<reference evidence="2" key="1">
    <citation type="submission" date="2021-01" db="EMBL/GenBank/DDBJ databases">
        <authorList>
            <person name="Corre E."/>
            <person name="Pelletier E."/>
            <person name="Niang G."/>
            <person name="Scheremetjew M."/>
            <person name="Finn R."/>
            <person name="Kale V."/>
            <person name="Holt S."/>
            <person name="Cochrane G."/>
            <person name="Meng A."/>
            <person name="Brown T."/>
            <person name="Cohen L."/>
        </authorList>
    </citation>
    <scope>NUCLEOTIDE SEQUENCE</scope>
    <source>
        <strain evidence="2">CCMP125</strain>
    </source>
</reference>
<dbReference type="EMBL" id="HBHT01016084">
    <property type="protein sequence ID" value="CAD9962911.1"/>
    <property type="molecule type" value="Transcribed_RNA"/>
</dbReference>
<feature type="compositionally biased region" description="Low complexity" evidence="1">
    <location>
        <begin position="201"/>
        <end position="210"/>
    </location>
</feature>
<name>A0A6U3ALL2_9STRA</name>
<feature type="region of interest" description="Disordered" evidence="1">
    <location>
        <begin position="1"/>
        <end position="55"/>
    </location>
</feature>
<evidence type="ECO:0000313" key="2">
    <source>
        <dbReference type="EMBL" id="CAD9962909.1"/>
    </source>
</evidence>
<dbReference type="EMBL" id="HBHT01016083">
    <property type="protein sequence ID" value="CAD9962909.1"/>
    <property type="molecule type" value="Transcribed_RNA"/>
</dbReference>
<proteinExistence type="predicted"/>
<feature type="region of interest" description="Disordered" evidence="1">
    <location>
        <begin position="462"/>
        <end position="547"/>
    </location>
</feature>
<feature type="compositionally biased region" description="Low complexity" evidence="1">
    <location>
        <begin position="364"/>
        <end position="378"/>
    </location>
</feature>
<feature type="compositionally biased region" description="Low complexity" evidence="1">
    <location>
        <begin position="240"/>
        <end position="251"/>
    </location>
</feature>
<feature type="compositionally biased region" description="Basic and acidic residues" evidence="1">
    <location>
        <begin position="531"/>
        <end position="547"/>
    </location>
</feature>